<comment type="cofactor">
    <cofactor evidence="15">
        <name>Mg(2+)</name>
        <dbReference type="ChEBI" id="CHEBI:18420"/>
    </cofactor>
    <text evidence="15">Binds 1 Mg(2+) ion per subunit.</text>
</comment>
<feature type="compositionally biased region" description="Basic residues" evidence="16">
    <location>
        <begin position="593"/>
        <end position="602"/>
    </location>
</feature>
<comment type="cofactor">
    <cofactor evidence="15">
        <name>Zn(2+)</name>
        <dbReference type="ChEBI" id="CHEBI:29105"/>
    </cofactor>
    <text evidence="15">Binds 2 Zn(2+) ions per homotetramer.</text>
</comment>
<evidence type="ECO:0000256" key="12">
    <source>
        <dbReference type="ARBA" id="ARBA00022842"/>
    </source>
</evidence>
<keyword evidence="4 15" id="KW-0997">Cell inner membrane</keyword>
<evidence type="ECO:0000256" key="9">
    <source>
        <dbReference type="ARBA" id="ARBA00022730"/>
    </source>
</evidence>
<feature type="compositionally biased region" description="Basic and acidic residues" evidence="16">
    <location>
        <begin position="943"/>
        <end position="955"/>
    </location>
</feature>
<dbReference type="Pfam" id="PF10150">
    <property type="entry name" value="RNase_E_G"/>
    <property type="match status" value="1"/>
</dbReference>
<evidence type="ECO:0000256" key="6">
    <source>
        <dbReference type="ARBA" id="ARBA00022694"/>
    </source>
</evidence>
<evidence type="ECO:0000256" key="5">
    <source>
        <dbReference type="ARBA" id="ARBA00022552"/>
    </source>
</evidence>
<evidence type="ECO:0000256" key="13">
    <source>
        <dbReference type="ARBA" id="ARBA00022884"/>
    </source>
</evidence>
<feature type="compositionally biased region" description="Basic and acidic residues" evidence="16">
    <location>
        <begin position="603"/>
        <end position="640"/>
    </location>
</feature>
<feature type="compositionally biased region" description="Basic and acidic residues" evidence="16">
    <location>
        <begin position="578"/>
        <end position="588"/>
    </location>
</feature>
<keyword evidence="11 15" id="KW-0378">Hydrolase</keyword>
<evidence type="ECO:0000256" key="15">
    <source>
        <dbReference type="HAMAP-Rule" id="MF_00970"/>
    </source>
</evidence>
<dbReference type="Gene3D" id="2.40.50.140">
    <property type="entry name" value="Nucleic acid-binding proteins"/>
    <property type="match status" value="1"/>
</dbReference>
<comment type="subunit">
    <text evidence="15">Component of the RNA degradosome, which is a multiprotein complex involved in RNA processing and mRNA degradation. Within the RNA degradosome, RNase E assembles into a homotetramer formed by a dimer of dimers.</text>
</comment>
<feature type="compositionally biased region" description="Polar residues" evidence="16">
    <location>
        <begin position="735"/>
        <end position="757"/>
    </location>
</feature>
<dbReference type="PROSITE" id="PS50126">
    <property type="entry name" value="S1"/>
    <property type="match status" value="1"/>
</dbReference>
<comment type="function">
    <text evidence="15">Endoribonuclease that plays a central role in RNA processing and decay. Required for the maturation of 5S and 16S rRNAs and the majority of tRNAs. Also involved in the degradation of most mRNAs.</text>
</comment>
<dbReference type="SUPFAM" id="SSF50249">
    <property type="entry name" value="Nucleic acid-binding proteins"/>
    <property type="match status" value="1"/>
</dbReference>
<comment type="similarity">
    <text evidence="15">Belongs to the RNase E/G family. RNase E subfamily.</text>
</comment>
<keyword evidence="7 15" id="KW-0540">Nuclease</keyword>
<feature type="compositionally biased region" description="Basic and acidic residues" evidence="16">
    <location>
        <begin position="777"/>
        <end position="788"/>
    </location>
</feature>
<feature type="compositionally biased region" description="Basic and acidic residues" evidence="16">
    <location>
        <begin position="986"/>
        <end position="997"/>
    </location>
</feature>
<dbReference type="NCBIfam" id="NF008074">
    <property type="entry name" value="PRK10811.1"/>
    <property type="match status" value="1"/>
</dbReference>
<feature type="compositionally biased region" description="Basic residues" evidence="16">
    <location>
        <begin position="660"/>
        <end position="673"/>
    </location>
</feature>
<keyword evidence="10 15" id="KW-0255">Endonuclease</keyword>
<keyword evidence="5 15" id="KW-0698">rRNA processing</keyword>
<reference evidence="19" key="1">
    <citation type="journal article" date="2019" name="Int. J. Syst. Evol. Microbiol.">
        <title>The Global Catalogue of Microorganisms (GCM) 10K type strain sequencing project: providing services to taxonomists for standard genome sequencing and annotation.</title>
        <authorList>
            <consortium name="The Broad Institute Genomics Platform"/>
            <consortium name="The Broad Institute Genome Sequencing Center for Infectious Disease"/>
            <person name="Wu L."/>
            <person name="Ma J."/>
        </authorList>
    </citation>
    <scope>NUCLEOTIDE SEQUENCE [LARGE SCALE GENOMIC DNA]</scope>
    <source>
        <strain evidence="19">KCTC 52141</strain>
    </source>
</reference>
<evidence type="ECO:0000313" key="19">
    <source>
        <dbReference type="Proteomes" id="UP001595548"/>
    </source>
</evidence>
<name>A0ABV7HQH9_9GAMM</name>
<evidence type="ECO:0000256" key="4">
    <source>
        <dbReference type="ARBA" id="ARBA00022519"/>
    </source>
</evidence>
<keyword evidence="14 15" id="KW-0472">Membrane</keyword>
<evidence type="ECO:0000256" key="7">
    <source>
        <dbReference type="ARBA" id="ARBA00022722"/>
    </source>
</evidence>
<dbReference type="NCBIfam" id="TIGR00757">
    <property type="entry name" value="RNaseEG"/>
    <property type="match status" value="1"/>
</dbReference>
<feature type="region of interest" description="Disordered" evidence="16">
    <location>
        <begin position="508"/>
        <end position="545"/>
    </location>
</feature>
<keyword evidence="12 15" id="KW-0460">Magnesium</keyword>
<dbReference type="PANTHER" id="PTHR30001:SF1">
    <property type="entry name" value="RIBONUCLEASE E_G-LIKE PROTEIN, CHLOROPLASTIC"/>
    <property type="match status" value="1"/>
</dbReference>
<feature type="region of interest" description="Disordered" evidence="16">
    <location>
        <begin position="560"/>
        <end position="1060"/>
    </location>
</feature>
<feature type="compositionally biased region" description="Low complexity" evidence="16">
    <location>
        <begin position="891"/>
        <end position="908"/>
    </location>
</feature>
<evidence type="ECO:0000259" key="17">
    <source>
        <dbReference type="PROSITE" id="PS50126"/>
    </source>
</evidence>
<sequence length="1060" mass="117622">MKRMLINATQPEELRVALVDGQWLYDLDIENRNREQKKANIYKGRITRVEPSLEAAFVDYGAERHGFLPLKEISREYFSKSPNDSEGRVKIKDVVKEGTEVIVQVDKEERGNKGAALTTFISLAGRYLVLMPNNPRAGGISRRIEGEDRAELRDALSQVTIPNGMGIIIRTAGVGRSAEELQWDLNYLLQLWESIDKGAQDAKAPAFLFQESNVIIRAIRDYLRQDVGEVIVDNKESFELASGFIGQVMPNFGSRVKLYEDDIPLFNRYQIESQIETAFQREVKLPSGGSIVIDVTEALVSIDINSSRATKGGDIEETATQTNLEAADEIARQLRLRDMGGLVVIDFIDMQSSRNQREVENRIRDALAMDRARVQIGRISRFGLLEMSRQRLRPSLGEVHSKVCPRCNGQGTIRGTRSLALSILRLVEDEAQKERSAEIRAIAPTSVATYLLNEKRKTIFNIEQRNSTRVVVVPNAEMTTPHFEVQRLRDDDEGTLETSYKIVATEEHVEPETITDEAPVKLPQPLVKPTAPLQQAPTPEVKPEPGLIKRLISWLQEVFDSEDENDKSNTKGKGQQRKGGDQRNDRNRSSQNRNRRGGKRRNGTRDDERDNQGKKSQKDTGNKRKNNEPKDDSSEPRGNKDSNNANDSNNSNERGESRNGRGRRGRNRNRNRNRSNDDSPRAQQQEESTSEQSVKSNTENTPAKDGNSDEQRPPKRPAGRRRGNQRRRRRDTDGEQNTQTSEQSDESQASNGNQASAKNGAEASVTREPAEKPQAAAEKRAESRENSDKPQTAEQRPARQTKPQPEPDAQEPRNQEPKRAPSQVTAQTEPTTPAAPSDKAATEPKQTQANAEMANKREDKPASSPTEEAATPTAQDAVTQRTTAEAKAEPEAVAEPKAAPTAQATAKAESPEAGAKATNSTDEPKAEPAVTETVAEQSANQTKADEPQAETDTKEPAIAQAPTTQTEVKVPVERSAAPSNVAISRKNGERPTAREFSRAGNDPRLSPKPVSAVRILTETRTRPLPRALDTSQPSRVGHNPRKLERPSNDPRVAKSATSES</sequence>
<feature type="binding site" evidence="15">
    <location>
        <position position="404"/>
    </location>
    <ligand>
        <name>Zn(2+)</name>
        <dbReference type="ChEBI" id="CHEBI:29105"/>
        <note>ligand shared between dimeric partners</note>
    </ligand>
</feature>
<dbReference type="EC" id="3.1.26.12" evidence="15"/>
<evidence type="ECO:0000256" key="3">
    <source>
        <dbReference type="ARBA" id="ARBA00022490"/>
    </source>
</evidence>
<evidence type="ECO:0000256" key="11">
    <source>
        <dbReference type="ARBA" id="ARBA00022801"/>
    </source>
</evidence>
<feature type="compositionally biased region" description="Basic residues" evidence="16">
    <location>
        <begin position="714"/>
        <end position="729"/>
    </location>
</feature>
<organism evidence="18 19">
    <name type="scientific">Gilvimarinus japonicus</name>
    <dbReference type="NCBI Taxonomy" id="1796469"/>
    <lineage>
        <taxon>Bacteria</taxon>
        <taxon>Pseudomonadati</taxon>
        <taxon>Pseudomonadota</taxon>
        <taxon>Gammaproteobacteria</taxon>
        <taxon>Cellvibrionales</taxon>
        <taxon>Cellvibrionaceae</taxon>
        <taxon>Gilvimarinus</taxon>
    </lineage>
</organism>
<feature type="binding site" evidence="15">
    <location>
        <position position="407"/>
    </location>
    <ligand>
        <name>Zn(2+)</name>
        <dbReference type="ChEBI" id="CHEBI:29105"/>
        <note>ligand shared between dimeric partners</note>
    </ligand>
</feature>
<dbReference type="EMBL" id="JBHRTL010000006">
    <property type="protein sequence ID" value="MFC3154974.1"/>
    <property type="molecule type" value="Genomic_DNA"/>
</dbReference>
<evidence type="ECO:0000256" key="10">
    <source>
        <dbReference type="ARBA" id="ARBA00022759"/>
    </source>
</evidence>
<keyword evidence="6 15" id="KW-0819">tRNA processing</keyword>
<dbReference type="CDD" id="cd04453">
    <property type="entry name" value="S1_RNase_E"/>
    <property type="match status" value="1"/>
</dbReference>
<feature type="compositionally biased region" description="Basic and acidic residues" evidence="16">
    <location>
        <begin position="1041"/>
        <end position="1052"/>
    </location>
</feature>
<dbReference type="Gene3D" id="3.40.1260.20">
    <property type="entry name" value="Ribonuclease E, catalytic domain"/>
    <property type="match status" value="1"/>
</dbReference>
<keyword evidence="3 15" id="KW-0963">Cytoplasm</keyword>
<feature type="binding site" evidence="15">
    <location>
        <position position="346"/>
    </location>
    <ligand>
        <name>Mg(2+)</name>
        <dbReference type="ChEBI" id="CHEBI:18420"/>
        <note>catalytic</note>
    </ligand>
</feature>
<comment type="catalytic activity">
    <reaction evidence="15">
        <text>Endonucleolytic cleavage of single-stranded RNA in A- and U-rich regions.</text>
        <dbReference type="EC" id="3.1.26.12"/>
    </reaction>
</comment>
<dbReference type="PANTHER" id="PTHR30001">
    <property type="entry name" value="RIBONUCLEASE"/>
    <property type="match status" value="1"/>
</dbReference>
<feature type="binding site" evidence="15">
    <location>
        <position position="303"/>
    </location>
    <ligand>
        <name>Mg(2+)</name>
        <dbReference type="ChEBI" id="CHEBI:18420"/>
        <note>catalytic</note>
    </ligand>
</feature>
<dbReference type="Proteomes" id="UP001595548">
    <property type="component" value="Unassembled WGS sequence"/>
</dbReference>
<comment type="similarity">
    <text evidence="1">Belongs to the RNase E/G family. RNase G subfamily.</text>
</comment>
<feature type="domain" description="S1 motif" evidence="17">
    <location>
        <begin position="39"/>
        <end position="120"/>
    </location>
</feature>
<dbReference type="Pfam" id="PF00575">
    <property type="entry name" value="S1"/>
    <property type="match status" value="1"/>
</dbReference>
<protein>
    <recommendedName>
        <fullName evidence="15">Ribonuclease E</fullName>
        <shortName evidence="15">RNase E</shortName>
        <ecNumber evidence="15">3.1.26.12</ecNumber>
    </recommendedName>
</protein>
<proteinExistence type="inferred from homology"/>
<comment type="caution">
    <text evidence="18">The sequence shown here is derived from an EMBL/GenBank/DDBJ whole genome shotgun (WGS) entry which is preliminary data.</text>
</comment>
<evidence type="ECO:0000256" key="16">
    <source>
        <dbReference type="SAM" id="MobiDB-lite"/>
    </source>
</evidence>
<feature type="compositionally biased region" description="Basic and acidic residues" evidence="16">
    <location>
        <begin position="810"/>
        <end position="819"/>
    </location>
</feature>
<keyword evidence="19" id="KW-1185">Reference proteome</keyword>
<dbReference type="HAMAP" id="MF_00970">
    <property type="entry name" value="RNase_E"/>
    <property type="match status" value="1"/>
</dbReference>
<keyword evidence="2 15" id="KW-1003">Cell membrane</keyword>
<keyword evidence="9 15" id="KW-0699">rRNA-binding</keyword>
<dbReference type="InterPro" id="IPR048583">
    <property type="entry name" value="RNase_E_G_thioredoxin-like"/>
</dbReference>
<evidence type="ECO:0000256" key="14">
    <source>
        <dbReference type="ARBA" id="ARBA00023136"/>
    </source>
</evidence>
<dbReference type="GO" id="GO:0008995">
    <property type="term" value="F:ribonuclease E activity"/>
    <property type="evidence" value="ECO:0007669"/>
    <property type="project" value="UniProtKB-EC"/>
</dbReference>
<evidence type="ECO:0000256" key="8">
    <source>
        <dbReference type="ARBA" id="ARBA00022723"/>
    </source>
</evidence>
<dbReference type="Pfam" id="PF20833">
    <property type="entry name" value="RNase_E_G_Thio"/>
    <property type="match status" value="1"/>
</dbReference>
<dbReference type="InterPro" id="IPR003029">
    <property type="entry name" value="S1_domain"/>
</dbReference>
<comment type="subcellular location">
    <subcellularLocation>
        <location evidence="15">Cytoplasm</location>
    </subcellularLocation>
    <subcellularLocation>
        <location evidence="15">Cell inner membrane</location>
        <topology evidence="15">Peripheral membrane protein</topology>
        <orientation evidence="15">Cytoplasmic side</orientation>
    </subcellularLocation>
</comment>
<feature type="compositionally biased region" description="Low complexity" evidence="16">
    <location>
        <begin position="825"/>
        <end position="836"/>
    </location>
</feature>
<keyword evidence="13 15" id="KW-0694">RNA-binding</keyword>
<dbReference type="RefSeq" id="WP_382415472.1">
    <property type="nucleotide sequence ID" value="NZ_AP031500.1"/>
</dbReference>
<dbReference type="InterPro" id="IPR004659">
    <property type="entry name" value="RNase_E/G"/>
</dbReference>
<dbReference type="InterPro" id="IPR012340">
    <property type="entry name" value="NA-bd_OB-fold"/>
</dbReference>
<feature type="compositionally biased region" description="Polar residues" evidence="16">
    <location>
        <begin position="872"/>
        <end position="882"/>
    </location>
</feature>
<evidence type="ECO:0000256" key="2">
    <source>
        <dbReference type="ARBA" id="ARBA00022475"/>
    </source>
</evidence>
<keyword evidence="15" id="KW-0820">tRNA-binding</keyword>
<dbReference type="InterPro" id="IPR019307">
    <property type="entry name" value="RNA-bd_AU-1/RNase_E/G"/>
</dbReference>
<evidence type="ECO:0000313" key="18">
    <source>
        <dbReference type="EMBL" id="MFC3154974.1"/>
    </source>
</evidence>
<feature type="region of interest" description="Required for zinc-mediated homotetramerization and catalytic activity" evidence="15">
    <location>
        <begin position="404"/>
        <end position="407"/>
    </location>
</feature>
<accession>A0ABV7HQH9</accession>
<feature type="compositionally biased region" description="Low complexity" evidence="16">
    <location>
        <begin position="683"/>
        <end position="693"/>
    </location>
</feature>
<gene>
    <name evidence="15 18" type="primary">rne</name>
    <name evidence="18" type="ORF">ACFOEB_07150</name>
</gene>
<keyword evidence="15" id="KW-0862">Zinc</keyword>
<evidence type="ECO:0000256" key="1">
    <source>
        <dbReference type="ARBA" id="ARBA00005663"/>
    </source>
</evidence>
<keyword evidence="8 15" id="KW-0479">Metal-binding</keyword>
<dbReference type="SMART" id="SM00316">
    <property type="entry name" value="S1"/>
    <property type="match status" value="1"/>
</dbReference>
<feature type="compositionally biased region" description="Low complexity" evidence="16">
    <location>
        <begin position="641"/>
        <end position="652"/>
    </location>
</feature>
<dbReference type="InterPro" id="IPR028878">
    <property type="entry name" value="RNase_E"/>
</dbReference>